<comment type="caution">
    <text evidence="3">The sequence shown here is derived from an EMBL/GenBank/DDBJ whole genome shotgun (WGS) entry which is preliminary data.</text>
</comment>
<evidence type="ECO:0000313" key="4">
    <source>
        <dbReference type="Proteomes" id="UP000236291"/>
    </source>
</evidence>
<feature type="region of interest" description="Disordered" evidence="1">
    <location>
        <begin position="1"/>
        <end position="27"/>
    </location>
</feature>
<organism evidence="3 4">
    <name type="scientific">Trifolium pratense</name>
    <name type="common">Red clover</name>
    <dbReference type="NCBI Taxonomy" id="57577"/>
    <lineage>
        <taxon>Eukaryota</taxon>
        <taxon>Viridiplantae</taxon>
        <taxon>Streptophyta</taxon>
        <taxon>Embryophyta</taxon>
        <taxon>Tracheophyta</taxon>
        <taxon>Spermatophyta</taxon>
        <taxon>Magnoliopsida</taxon>
        <taxon>eudicotyledons</taxon>
        <taxon>Gunneridae</taxon>
        <taxon>Pentapetalae</taxon>
        <taxon>rosids</taxon>
        <taxon>fabids</taxon>
        <taxon>Fabales</taxon>
        <taxon>Fabaceae</taxon>
        <taxon>Papilionoideae</taxon>
        <taxon>50 kb inversion clade</taxon>
        <taxon>NPAAA clade</taxon>
        <taxon>Hologalegina</taxon>
        <taxon>IRL clade</taxon>
        <taxon>Trifolieae</taxon>
        <taxon>Trifolium</taxon>
    </lineage>
</organism>
<dbReference type="InterPro" id="IPR029472">
    <property type="entry name" value="Copia-like_N"/>
</dbReference>
<name>A0A2K3MGX1_TRIPR</name>
<evidence type="ECO:0000256" key="1">
    <source>
        <dbReference type="SAM" id="MobiDB-lite"/>
    </source>
</evidence>
<reference evidence="3 4" key="2">
    <citation type="journal article" date="2017" name="Front. Plant Sci.">
        <title>Gene Classification and Mining of Molecular Markers Useful in Red Clover (Trifolium pratense) Breeding.</title>
        <authorList>
            <person name="Istvanek J."/>
            <person name="Dluhosova J."/>
            <person name="Dluhos P."/>
            <person name="Patkova L."/>
            <person name="Nedelnik J."/>
            <person name="Repkova J."/>
        </authorList>
    </citation>
    <scope>NUCLEOTIDE SEQUENCE [LARGE SCALE GENOMIC DNA]</scope>
    <source>
        <strain evidence="4">cv. Tatra</strain>
        <tissue evidence="3">Young leaves</tissue>
    </source>
</reference>
<proteinExistence type="predicted"/>
<evidence type="ECO:0000259" key="2">
    <source>
        <dbReference type="Pfam" id="PF14244"/>
    </source>
</evidence>
<dbReference type="EMBL" id="ASHM01061621">
    <property type="protein sequence ID" value="PNX90035.1"/>
    <property type="molecule type" value="Genomic_DNA"/>
</dbReference>
<protein>
    <recommendedName>
        <fullName evidence="2">Retrotransposon Copia-like N-terminal domain-containing protein</fullName>
    </recommendedName>
</protein>
<gene>
    <name evidence="3" type="ORF">L195_g046158</name>
</gene>
<reference evidence="3 4" key="1">
    <citation type="journal article" date="2014" name="Am. J. Bot.">
        <title>Genome assembly and annotation for red clover (Trifolium pratense; Fabaceae).</title>
        <authorList>
            <person name="Istvanek J."/>
            <person name="Jaros M."/>
            <person name="Krenek A."/>
            <person name="Repkova J."/>
        </authorList>
    </citation>
    <scope>NUCLEOTIDE SEQUENCE [LARGE SCALE GENOMIC DNA]</scope>
    <source>
        <strain evidence="4">cv. Tatra</strain>
        <tissue evidence="3">Young leaves</tissue>
    </source>
</reference>
<sequence length="63" mass="7249">MAEKKNEPKSQNKPSPYDLHSNDNPGSIITQVQMRGEENYDEWSKAIKTSLTARRKWGSLMEP</sequence>
<dbReference type="AlphaFoldDB" id="A0A2K3MGX1"/>
<accession>A0A2K3MGX1</accession>
<dbReference type="Proteomes" id="UP000236291">
    <property type="component" value="Unassembled WGS sequence"/>
</dbReference>
<feature type="domain" description="Retrotransposon Copia-like N-terminal" evidence="2">
    <location>
        <begin position="20"/>
        <end position="58"/>
    </location>
</feature>
<dbReference type="Pfam" id="PF14244">
    <property type="entry name" value="Retrotran_gag_3"/>
    <property type="match status" value="1"/>
</dbReference>
<evidence type="ECO:0000313" key="3">
    <source>
        <dbReference type="EMBL" id="PNX90035.1"/>
    </source>
</evidence>
<feature type="compositionally biased region" description="Basic and acidic residues" evidence="1">
    <location>
        <begin position="1"/>
        <end position="10"/>
    </location>
</feature>